<keyword evidence="2" id="KW-0813">Transport</keyword>
<feature type="transmembrane region" description="Helical" evidence="10">
    <location>
        <begin position="318"/>
        <end position="342"/>
    </location>
</feature>
<sequence length="581" mass="62978">MIFATQLQPPISSASSTTANATDLESQQTKAKPSHLSLILDPAGVTDDVINYNYPGHGTTDSPYIVEFLPNDPRNALNFSPSKKWLITILQAIATLSVTFASTTYSGGLASILMQFHVSTEVAILGISMFVLGFAIGPLLWAPLSELYGRQIPFFISFMALTAFNAGAAGSPTVAALIILRFFAGSFGSSPLTNAGGVIADMFDARERGLATALFAMAPFLGPTIGPIAGGFLGDQEGWRWVEGMTAIFTGTVWIVNSLVVPETYAPYLLRRRAAIISKSTGRVYISKIDVGRPQTPIIAQFKTAIFRPWVLLFKEPIVLLTSLYMAIIYGTLYLCFAAFPIVFQKGRGWSPGIGGLAFIGIAVGMLFAVTGTILDQKRYERAAKAAGGHAPPEARLPPSLIGSILIPVGLFWFAWTNGKDVHWIVSIIGSAFFACGLVSVFLSLLNYLIDSYVIFAASVLAANSILRSLFGAAFPLFTTYMFNDLGIHWGASIPAFLAVACVPFPFLFYKYGETIRMKCEFAAEAANVLQRMRTKHEIITEDQAVQEAHEAELERRVSNALRHSLTGTRTSSSINRGIYH</sequence>
<keyword evidence="4 10" id="KW-0812">Transmembrane</keyword>
<reference evidence="12" key="1">
    <citation type="journal article" date="2017" name="Mycologia">
        <title>Fusarium algeriense, sp. nov., a novel toxigenic crown rot pathogen of durum wheat from Algeria is nested in the Fusarium burgessii species complex.</title>
        <authorList>
            <person name="Laraba I."/>
            <person name="Keddad A."/>
            <person name="Boureghda H."/>
            <person name="Abdallah N."/>
            <person name="Vaughan M.M."/>
            <person name="Proctor R.H."/>
            <person name="Busman M."/>
            <person name="O'Donnell K."/>
        </authorList>
    </citation>
    <scope>NUCLEOTIDE SEQUENCE</scope>
    <source>
        <strain evidence="12">NRRL 25174</strain>
    </source>
</reference>
<evidence type="ECO:0000259" key="11">
    <source>
        <dbReference type="PROSITE" id="PS50850"/>
    </source>
</evidence>
<comment type="similarity">
    <text evidence="8">Belongs to the major facilitator superfamily. DHA1 family. Polyamines/proton antiporter (TC 2.A.1.2.16) subfamily.</text>
</comment>
<feature type="transmembrane region" description="Helical" evidence="10">
    <location>
        <begin position="422"/>
        <end position="446"/>
    </location>
</feature>
<evidence type="ECO:0000256" key="7">
    <source>
        <dbReference type="ARBA" id="ARBA00023180"/>
    </source>
</evidence>
<evidence type="ECO:0000313" key="12">
    <source>
        <dbReference type="EMBL" id="KAF4333709.1"/>
    </source>
</evidence>
<dbReference type="Proteomes" id="UP000730481">
    <property type="component" value="Unassembled WGS sequence"/>
</dbReference>
<evidence type="ECO:0000256" key="4">
    <source>
        <dbReference type="ARBA" id="ARBA00022692"/>
    </source>
</evidence>
<comment type="caution">
    <text evidence="12">The sequence shown here is derived from an EMBL/GenBank/DDBJ whole genome shotgun (WGS) entry which is preliminary data.</text>
</comment>
<name>A0A9P5A8K5_9HYPO</name>
<dbReference type="FunFam" id="1.20.1250.20:FF:000266">
    <property type="entry name" value="MFS multidrug transporter, putative"/>
    <property type="match status" value="1"/>
</dbReference>
<dbReference type="InterPro" id="IPR011701">
    <property type="entry name" value="MFS"/>
</dbReference>
<accession>A0A9P5A8K5</accession>
<reference evidence="12" key="2">
    <citation type="submission" date="2020-02" db="EMBL/GenBank/DDBJ databases">
        <title>Identification and distribution of gene clusters putatively required for synthesis of sphingolipid metabolism inhibitors in phylogenetically diverse species of the filamentous fungus Fusarium.</title>
        <authorList>
            <person name="Kim H.-S."/>
            <person name="Busman M."/>
            <person name="Brown D.W."/>
            <person name="Divon H."/>
            <person name="Uhlig S."/>
            <person name="Proctor R.H."/>
        </authorList>
    </citation>
    <scope>NUCLEOTIDE SEQUENCE</scope>
    <source>
        <strain evidence="12">NRRL 25174</strain>
    </source>
</reference>
<keyword evidence="13" id="KW-1185">Reference proteome</keyword>
<feature type="region of interest" description="Disordered" evidence="9">
    <location>
        <begin position="1"/>
        <end position="29"/>
    </location>
</feature>
<dbReference type="OrthoDB" id="446368at2759"/>
<feature type="transmembrane region" description="Helical" evidence="10">
    <location>
        <begin position="396"/>
        <end position="416"/>
    </location>
</feature>
<feature type="transmembrane region" description="Helical" evidence="10">
    <location>
        <begin position="487"/>
        <end position="509"/>
    </location>
</feature>
<dbReference type="GO" id="GO:0022857">
    <property type="term" value="F:transmembrane transporter activity"/>
    <property type="evidence" value="ECO:0007669"/>
    <property type="project" value="InterPro"/>
</dbReference>
<feature type="transmembrane region" description="Helical" evidence="10">
    <location>
        <begin position="354"/>
        <end position="375"/>
    </location>
</feature>
<evidence type="ECO:0000256" key="10">
    <source>
        <dbReference type="SAM" id="Phobius"/>
    </source>
</evidence>
<comment type="subcellular location">
    <subcellularLocation>
        <location evidence="1">Cell membrane</location>
        <topology evidence="1">Multi-pass membrane protein</topology>
    </subcellularLocation>
</comment>
<dbReference type="AlphaFoldDB" id="A0A9P5A8K5"/>
<dbReference type="EMBL" id="PVQB02000789">
    <property type="protein sequence ID" value="KAF4333709.1"/>
    <property type="molecule type" value="Genomic_DNA"/>
</dbReference>
<dbReference type="SUPFAM" id="SSF103473">
    <property type="entry name" value="MFS general substrate transporter"/>
    <property type="match status" value="1"/>
</dbReference>
<evidence type="ECO:0000256" key="6">
    <source>
        <dbReference type="ARBA" id="ARBA00023136"/>
    </source>
</evidence>
<dbReference type="InterPro" id="IPR020846">
    <property type="entry name" value="MFS_dom"/>
</dbReference>
<gene>
    <name evidence="12" type="ORF">FBEOM_12477</name>
</gene>
<dbReference type="PANTHER" id="PTHR23502">
    <property type="entry name" value="MAJOR FACILITATOR SUPERFAMILY"/>
    <property type="match status" value="1"/>
</dbReference>
<feature type="transmembrane region" description="Helical" evidence="10">
    <location>
        <begin position="154"/>
        <end position="180"/>
    </location>
</feature>
<keyword evidence="6 10" id="KW-0472">Membrane</keyword>
<feature type="compositionally biased region" description="Low complexity" evidence="9">
    <location>
        <begin position="12"/>
        <end position="22"/>
    </location>
</feature>
<proteinExistence type="inferred from homology"/>
<evidence type="ECO:0000256" key="1">
    <source>
        <dbReference type="ARBA" id="ARBA00004651"/>
    </source>
</evidence>
<feature type="transmembrane region" description="Helical" evidence="10">
    <location>
        <begin position="210"/>
        <end position="233"/>
    </location>
</feature>
<dbReference type="GO" id="GO:0005886">
    <property type="term" value="C:plasma membrane"/>
    <property type="evidence" value="ECO:0007669"/>
    <property type="project" value="UniProtKB-SubCell"/>
</dbReference>
<evidence type="ECO:0000256" key="9">
    <source>
        <dbReference type="SAM" id="MobiDB-lite"/>
    </source>
</evidence>
<evidence type="ECO:0000313" key="13">
    <source>
        <dbReference type="Proteomes" id="UP000730481"/>
    </source>
</evidence>
<evidence type="ECO:0000256" key="8">
    <source>
        <dbReference type="ARBA" id="ARBA00038459"/>
    </source>
</evidence>
<protein>
    <submittedName>
        <fullName evidence="12">Multidrug resistance</fullName>
    </submittedName>
</protein>
<feature type="transmembrane region" description="Helical" evidence="10">
    <location>
        <begin position="122"/>
        <end position="142"/>
    </location>
</feature>
<dbReference type="InterPro" id="IPR036259">
    <property type="entry name" value="MFS_trans_sf"/>
</dbReference>
<dbReference type="PANTHER" id="PTHR23502:SF186">
    <property type="entry name" value="MAJOR FACILITATOR SUPERFAMILY (MFS) PROFILE DOMAIN-CONTAINING PROTEIN"/>
    <property type="match status" value="1"/>
</dbReference>
<feature type="compositionally biased region" description="Polar residues" evidence="9">
    <location>
        <begin position="1"/>
        <end position="11"/>
    </location>
</feature>
<feature type="transmembrane region" description="Helical" evidence="10">
    <location>
        <begin position="245"/>
        <end position="270"/>
    </location>
</feature>
<dbReference type="PROSITE" id="PS50850">
    <property type="entry name" value="MFS"/>
    <property type="match status" value="1"/>
</dbReference>
<keyword evidence="5 10" id="KW-1133">Transmembrane helix</keyword>
<evidence type="ECO:0000256" key="3">
    <source>
        <dbReference type="ARBA" id="ARBA00022475"/>
    </source>
</evidence>
<organism evidence="12 13">
    <name type="scientific">Fusarium beomiforme</name>
    <dbReference type="NCBI Taxonomy" id="44412"/>
    <lineage>
        <taxon>Eukaryota</taxon>
        <taxon>Fungi</taxon>
        <taxon>Dikarya</taxon>
        <taxon>Ascomycota</taxon>
        <taxon>Pezizomycotina</taxon>
        <taxon>Sordariomycetes</taxon>
        <taxon>Hypocreomycetidae</taxon>
        <taxon>Hypocreales</taxon>
        <taxon>Nectriaceae</taxon>
        <taxon>Fusarium</taxon>
        <taxon>Fusarium burgessii species complex</taxon>
    </lineage>
</organism>
<feature type="domain" description="Major facilitator superfamily (MFS) profile" evidence="11">
    <location>
        <begin position="87"/>
        <end position="519"/>
    </location>
</feature>
<evidence type="ECO:0000256" key="5">
    <source>
        <dbReference type="ARBA" id="ARBA00022989"/>
    </source>
</evidence>
<keyword evidence="7" id="KW-0325">Glycoprotein</keyword>
<dbReference type="Gene3D" id="1.20.1250.20">
    <property type="entry name" value="MFS general substrate transporter like domains"/>
    <property type="match status" value="1"/>
</dbReference>
<feature type="transmembrane region" description="Helical" evidence="10">
    <location>
        <begin position="85"/>
        <end position="110"/>
    </location>
</feature>
<evidence type="ECO:0000256" key="2">
    <source>
        <dbReference type="ARBA" id="ARBA00022448"/>
    </source>
</evidence>
<dbReference type="Pfam" id="PF07690">
    <property type="entry name" value="MFS_1"/>
    <property type="match status" value="1"/>
</dbReference>
<feature type="transmembrane region" description="Helical" evidence="10">
    <location>
        <begin position="453"/>
        <end position="475"/>
    </location>
</feature>
<keyword evidence="3" id="KW-1003">Cell membrane</keyword>
<dbReference type="CDD" id="cd17323">
    <property type="entry name" value="MFS_Tpo1_MDR_like"/>
    <property type="match status" value="1"/>
</dbReference>